<reference evidence="1 2" key="1">
    <citation type="journal article" name="Front. Microbiol.">
        <title>Sugar Metabolism of the First Thermophilic Planctomycete Thermogutta terrifontis: Comparative Genomic and Transcriptomic Approaches.</title>
        <authorList>
            <person name="Elcheninov A.G."/>
            <person name="Menzel P."/>
            <person name="Gudbergsdottir S.R."/>
            <person name="Slesarev A.I."/>
            <person name="Kadnikov V.V."/>
            <person name="Krogh A."/>
            <person name="Bonch-Osmolovskaya E.A."/>
            <person name="Peng X."/>
            <person name="Kublanov I.V."/>
        </authorList>
    </citation>
    <scope>NUCLEOTIDE SEQUENCE [LARGE SCALE GENOMIC DNA]</scope>
    <source>
        <strain evidence="1 2">R1</strain>
    </source>
</reference>
<organism evidence="1 2">
    <name type="scientific">Thermogutta terrifontis</name>
    <dbReference type="NCBI Taxonomy" id="1331910"/>
    <lineage>
        <taxon>Bacteria</taxon>
        <taxon>Pseudomonadati</taxon>
        <taxon>Planctomycetota</taxon>
        <taxon>Planctomycetia</taxon>
        <taxon>Pirellulales</taxon>
        <taxon>Thermoguttaceae</taxon>
        <taxon>Thermogutta</taxon>
    </lineage>
</organism>
<dbReference type="Proteomes" id="UP000215086">
    <property type="component" value="Chromosome"/>
</dbReference>
<dbReference type="AlphaFoldDB" id="A0A286RI35"/>
<evidence type="ECO:0000313" key="1">
    <source>
        <dbReference type="EMBL" id="ASV75633.1"/>
    </source>
</evidence>
<proteinExistence type="predicted"/>
<evidence type="ECO:0000313" key="2">
    <source>
        <dbReference type="Proteomes" id="UP000215086"/>
    </source>
</evidence>
<protein>
    <submittedName>
        <fullName evidence="1">Uncharacterized protein</fullName>
    </submittedName>
</protein>
<dbReference type="EMBL" id="CP018477">
    <property type="protein sequence ID" value="ASV75633.1"/>
    <property type="molecule type" value="Genomic_DNA"/>
</dbReference>
<sequence length="40" mass="4567">MPPWEGPACQVHFSRRDDPRTLVLRVSAKAYDPDRRKGGT</sequence>
<name>A0A286RI35_9BACT</name>
<gene>
    <name evidence="1" type="ORF">THTE_3031</name>
</gene>
<dbReference type="KEGG" id="ttf:THTE_3031"/>
<accession>A0A286RI35</accession>
<keyword evidence="2" id="KW-1185">Reference proteome</keyword>